<evidence type="ECO:0000313" key="3">
    <source>
        <dbReference type="Proteomes" id="UP000316624"/>
    </source>
</evidence>
<name>A0A562K408_SPHWJ</name>
<keyword evidence="1" id="KW-0472">Membrane</keyword>
<evidence type="ECO:0000313" key="2">
    <source>
        <dbReference type="EMBL" id="TWH90169.1"/>
    </source>
</evidence>
<keyword evidence="1" id="KW-1133">Transmembrane helix</keyword>
<comment type="caution">
    <text evidence="2">The sequence shown here is derived from an EMBL/GenBank/DDBJ whole genome shotgun (WGS) entry which is preliminary data.</text>
</comment>
<feature type="transmembrane region" description="Helical" evidence="1">
    <location>
        <begin position="49"/>
        <end position="68"/>
    </location>
</feature>
<gene>
    <name evidence="2" type="ORF">IQ35_03642</name>
</gene>
<protein>
    <submittedName>
        <fullName evidence="2">Uncharacterized protein</fullName>
    </submittedName>
</protein>
<organism evidence="2 3">
    <name type="scientific">Sphingobium wenxiniae (strain DSM 21828 / CGMCC 1.7748 / JZ-1)</name>
    <dbReference type="NCBI Taxonomy" id="595605"/>
    <lineage>
        <taxon>Bacteria</taxon>
        <taxon>Pseudomonadati</taxon>
        <taxon>Pseudomonadota</taxon>
        <taxon>Alphaproteobacteria</taxon>
        <taxon>Sphingomonadales</taxon>
        <taxon>Sphingomonadaceae</taxon>
        <taxon>Sphingobium</taxon>
    </lineage>
</organism>
<proteinExistence type="predicted"/>
<accession>A0A562K408</accession>
<keyword evidence="1" id="KW-0812">Transmembrane</keyword>
<evidence type="ECO:0000256" key="1">
    <source>
        <dbReference type="SAM" id="Phobius"/>
    </source>
</evidence>
<reference evidence="2 3" key="1">
    <citation type="journal article" date="2015" name="Stand. Genomic Sci.">
        <title>Genomic Encyclopedia of Bacterial and Archaeal Type Strains, Phase III: the genomes of soil and plant-associated and newly described type strains.</title>
        <authorList>
            <person name="Whitman W.B."/>
            <person name="Woyke T."/>
            <person name="Klenk H.P."/>
            <person name="Zhou Y."/>
            <person name="Lilburn T.G."/>
            <person name="Beck B.J."/>
            <person name="De Vos P."/>
            <person name="Vandamme P."/>
            <person name="Eisen J.A."/>
            <person name="Garrity G."/>
            <person name="Hugenholtz P."/>
            <person name="Kyrpides N.C."/>
        </authorList>
    </citation>
    <scope>NUCLEOTIDE SEQUENCE [LARGE SCALE GENOMIC DNA]</scope>
    <source>
        <strain evidence="2 3">CGMCC 1.7748</strain>
    </source>
</reference>
<dbReference type="EMBL" id="VLKK01000024">
    <property type="protein sequence ID" value="TWH90169.1"/>
    <property type="molecule type" value="Genomic_DNA"/>
</dbReference>
<dbReference type="RefSeq" id="WP_145075586.1">
    <property type="nucleotide sequence ID" value="NZ_JACIIY010000027.1"/>
</dbReference>
<sequence>MVTFVKFDVETYNRTKAAGTPNCTHIEEEFPDIEMITDSEGNPTLGGRIGYALAYALMAGFIGYFVLFI</sequence>
<dbReference type="Proteomes" id="UP000316624">
    <property type="component" value="Unassembled WGS sequence"/>
</dbReference>
<keyword evidence="3" id="KW-1185">Reference proteome</keyword>
<dbReference type="AlphaFoldDB" id="A0A562K408"/>